<dbReference type="PANTHER" id="PTHR46268">
    <property type="entry name" value="STRESS RESPONSE PROTEIN NHAX"/>
    <property type="match status" value="1"/>
</dbReference>
<evidence type="ECO:0000313" key="3">
    <source>
        <dbReference type="EMBL" id="UPV75974.1"/>
    </source>
</evidence>
<dbReference type="KEGG" id="halx:M0R89_07915"/>
<evidence type="ECO:0000259" key="2">
    <source>
        <dbReference type="Pfam" id="PF00582"/>
    </source>
</evidence>
<feature type="domain" description="UspA" evidence="2">
    <location>
        <begin position="9"/>
        <end position="150"/>
    </location>
</feature>
<evidence type="ECO:0000256" key="1">
    <source>
        <dbReference type="ARBA" id="ARBA00008791"/>
    </source>
</evidence>
<dbReference type="InterPro" id="IPR014729">
    <property type="entry name" value="Rossmann-like_a/b/a_fold"/>
</dbReference>
<dbReference type="Pfam" id="PF00582">
    <property type="entry name" value="Usp"/>
    <property type="match status" value="1"/>
</dbReference>
<dbReference type="AlphaFoldDB" id="A0A8U0HZL0"/>
<name>A0A8U0HZL0_9EURY</name>
<dbReference type="CDD" id="cd00293">
    <property type="entry name" value="USP-like"/>
    <property type="match status" value="1"/>
</dbReference>
<organism evidence="3 4">
    <name type="scientific">Halorussus limi</name>
    <dbReference type="NCBI Taxonomy" id="2938695"/>
    <lineage>
        <taxon>Archaea</taxon>
        <taxon>Methanobacteriati</taxon>
        <taxon>Methanobacteriota</taxon>
        <taxon>Stenosarchaea group</taxon>
        <taxon>Halobacteria</taxon>
        <taxon>Halobacteriales</taxon>
        <taxon>Haladaptataceae</taxon>
        <taxon>Halorussus</taxon>
    </lineage>
</organism>
<dbReference type="InterPro" id="IPR006016">
    <property type="entry name" value="UspA"/>
</dbReference>
<dbReference type="EMBL" id="CP096659">
    <property type="protein sequence ID" value="UPV75974.1"/>
    <property type="molecule type" value="Genomic_DNA"/>
</dbReference>
<gene>
    <name evidence="3" type="ORF">M0R89_07915</name>
</gene>
<keyword evidence="4" id="KW-1185">Reference proteome</keyword>
<evidence type="ECO:0000313" key="4">
    <source>
        <dbReference type="Proteomes" id="UP000830729"/>
    </source>
</evidence>
<dbReference type="PANTHER" id="PTHR46268:SF6">
    <property type="entry name" value="UNIVERSAL STRESS PROTEIN UP12"/>
    <property type="match status" value="1"/>
</dbReference>
<dbReference type="GeneID" id="72185116"/>
<dbReference type="Gene3D" id="3.40.50.620">
    <property type="entry name" value="HUPs"/>
    <property type="match status" value="1"/>
</dbReference>
<reference evidence="3 4" key="1">
    <citation type="submission" date="2022-04" db="EMBL/GenBank/DDBJ databases">
        <title>Diverse halophilic archaea isolated from saline environments.</title>
        <authorList>
            <person name="Cui H.-L."/>
        </authorList>
    </citation>
    <scope>NUCLEOTIDE SEQUENCE [LARGE SCALE GENOMIC DNA]</scope>
    <source>
        <strain evidence="3 4">XZYJT49</strain>
    </source>
</reference>
<proteinExistence type="inferred from homology"/>
<sequence>MTEPPLEVETVLVPVDGSDESVEAVEYAAAVAEQYDASVHAMYVIGEELVRGIERGAVDEEEVLSDTETFMDQVRDLAAEYDVDLSTSNAYGFSTTRKTQHPGSAVLDTAEDIDADFIVIPREPLSGEPGEVLEKAAEYVLLYASQPVLSV</sequence>
<dbReference type="Proteomes" id="UP000830729">
    <property type="component" value="Chromosome"/>
</dbReference>
<dbReference type="InterPro" id="IPR006015">
    <property type="entry name" value="Universal_stress_UspA"/>
</dbReference>
<dbReference type="RefSeq" id="WP_248652011.1">
    <property type="nucleotide sequence ID" value="NZ_CP096659.1"/>
</dbReference>
<protein>
    <submittedName>
        <fullName evidence="3">Universal stress protein</fullName>
    </submittedName>
</protein>
<dbReference type="SUPFAM" id="SSF52402">
    <property type="entry name" value="Adenine nucleotide alpha hydrolases-like"/>
    <property type="match status" value="1"/>
</dbReference>
<comment type="similarity">
    <text evidence="1">Belongs to the universal stress protein A family.</text>
</comment>
<accession>A0A8U0HZL0</accession>
<dbReference type="PRINTS" id="PR01438">
    <property type="entry name" value="UNVRSLSTRESS"/>
</dbReference>